<dbReference type="SUPFAM" id="SSF56112">
    <property type="entry name" value="Protein kinase-like (PK-like)"/>
    <property type="match status" value="1"/>
</dbReference>
<keyword evidence="11" id="KW-0418">Kinase</keyword>
<keyword evidence="17 27" id="KW-1015">Disulfide bond</keyword>
<evidence type="ECO:0000313" key="34">
    <source>
        <dbReference type="Ensembl" id="ENSATEP00000074476.1"/>
    </source>
</evidence>
<dbReference type="PROSITE" id="PS00109">
    <property type="entry name" value="PROTEIN_KINASE_TYR"/>
    <property type="match status" value="1"/>
</dbReference>
<evidence type="ECO:0000256" key="13">
    <source>
        <dbReference type="ARBA" id="ARBA00022902"/>
    </source>
</evidence>
<feature type="domain" description="Protein kinase" evidence="30">
    <location>
        <begin position="640"/>
        <end position="903"/>
    </location>
</feature>
<evidence type="ECO:0000256" key="29">
    <source>
        <dbReference type="SAM" id="SignalP"/>
    </source>
</evidence>
<dbReference type="InterPro" id="IPR001426">
    <property type="entry name" value="Tyr_kinase_rcpt_V_CS"/>
</dbReference>
<evidence type="ECO:0000256" key="6">
    <source>
        <dbReference type="ARBA" id="ARBA00022553"/>
    </source>
</evidence>
<keyword evidence="14 28" id="KW-1133">Transmembrane helix</keyword>
<dbReference type="Gene3D" id="2.60.40.1770">
    <property type="entry name" value="ephrin a2 ectodomain"/>
    <property type="match status" value="1"/>
</dbReference>
<evidence type="ECO:0000256" key="1">
    <source>
        <dbReference type="ARBA" id="ARBA00004251"/>
    </source>
</evidence>
<sequence length="1007" mass="111822">MDYFLLLCSLLLCVVSAVEETLMDTKWATTELAWTAHPETGWEEVSGYDDAMNPIRTYQVCNVRELNQNNWLRSDFIPRKDVLRVYVEMKFTVRDCNSIPNIPGSCKETFNLFYYESDSDSATATSPFWMENPYVKVDTIAPDESFSMLESGRVNTKVRSFGPLSKAGFYLAFQDLGACMSLISVRVFYKKCSTTIANFAVFPETATGAEATSLVIAPGTCVPNALEVSVPLKLYCNGDGEWMVPVGACTCAAGFEPALKETQCQACSPGTFKSKQGESFCLPCPANSRATSGASNVCSCRNGYYRSDTDSPDSPCTTVPSAPRSVISSVNETSLVLEWSEPRDLGGREDIFYNVICKKCLPERGMCSRCDDNVDISPRHLGLTQRRVAVRNLQAHTQYSFEIQAVNGVSNKSPYTPQFSAVNITTNQAAPSAVPTVHLMAATASTMSLSWLPPEKPNGIILDYEIKYHEKDQGEAIAHTMTAQRSNARIEGLKAGTPYVVQVRARTVAGYGRYSSPADFSTNLQTDPPKSWQEQLPLIVGSATAALVFIIAVVVIAIVCLRKQRNGSESEYTEKLQQYITPGMKVYIDPFTYEDPNEAVREFAKEIDVSCVKIEEVIGAGNPPKLLSYRGKTASHLQAIPLEDFTPSGEFGEVCRGRLKLPGRREIIVAIKTLKVGYTDRQRRDFLSEASIMGQFDHPNIIRLEGVVTKSRPVMIVTEFMENGALDSFLRLNDGQFTVIQLVGMLRGIAAGMKYLSDMNYVHRDLAARNILVNSNLVCKVSDFGLSRFLEDDPTDPTYTSSLGGKIPIRWTAPEAIAYRKFTSASDVWSYGIVMWEVMSYGERPYWDMSNQDVINAVEQDYRLPPPMDCPTALHQLMLDCWVKERNLRPKFTQIVATLDKLIRNAASLKVVTNSTQSTGVSQPLLDRCVPDYTTFTTVGDWLDAIKMSRYRDNFVNAGFASFDLVAQMTAEDLLRIGVTLAGHQKKILGSIQDMRLQMNQTLPVQV</sequence>
<evidence type="ECO:0000256" key="25">
    <source>
        <dbReference type="PIRSR" id="PIRSR000666-1"/>
    </source>
</evidence>
<evidence type="ECO:0000259" key="31">
    <source>
        <dbReference type="PROSITE" id="PS50105"/>
    </source>
</evidence>
<feature type="signal peptide" evidence="29">
    <location>
        <begin position="1"/>
        <end position="17"/>
    </location>
</feature>
<comment type="subunit">
    <text evidence="21">Heterotetramer upon binding of the ligand. The heterotetramer is composed of an ephrin dimer and a receptor dimer. Oligomerization is probably required to induce biological responses.</text>
</comment>
<dbReference type="Gene3D" id="2.60.40.10">
    <property type="entry name" value="Immunoglobulins"/>
    <property type="match status" value="2"/>
</dbReference>
<dbReference type="SMART" id="SM00060">
    <property type="entry name" value="FN3"/>
    <property type="match status" value="2"/>
</dbReference>
<dbReference type="FunFam" id="1.10.510.10:FF:000015">
    <property type="entry name" value="Ephrin type-B receptor 2"/>
    <property type="match status" value="1"/>
</dbReference>
<dbReference type="SMART" id="SM00219">
    <property type="entry name" value="TyrKc"/>
    <property type="match status" value="1"/>
</dbReference>
<dbReference type="FunFam" id="2.60.40.1770:FF:000001">
    <property type="entry name" value="Ephrin type-A receptor 5"/>
    <property type="match status" value="1"/>
</dbReference>
<evidence type="ECO:0000256" key="11">
    <source>
        <dbReference type="ARBA" id="ARBA00022777"/>
    </source>
</evidence>
<evidence type="ECO:0000256" key="22">
    <source>
        <dbReference type="ARBA" id="ARBA00040789"/>
    </source>
</evidence>
<dbReference type="FunFam" id="1.10.150.50:FF:000001">
    <property type="entry name" value="Ephrin type-A receptor 5"/>
    <property type="match status" value="1"/>
</dbReference>
<evidence type="ECO:0000259" key="30">
    <source>
        <dbReference type="PROSITE" id="PS50011"/>
    </source>
</evidence>
<name>A0AAQ6II78_ANATE</name>
<dbReference type="InterPro" id="IPR003961">
    <property type="entry name" value="FN3_dom"/>
</dbReference>
<dbReference type="PROSITE" id="PS00791">
    <property type="entry name" value="RECEPTOR_TYR_KIN_V_2"/>
    <property type="match status" value="1"/>
</dbReference>
<dbReference type="GO" id="GO:0007411">
    <property type="term" value="P:axon guidance"/>
    <property type="evidence" value="ECO:0007669"/>
    <property type="project" value="TreeGrafter"/>
</dbReference>
<keyword evidence="15 28" id="KW-0472">Membrane</keyword>
<keyword evidence="16" id="KW-0829">Tyrosine-protein kinase</keyword>
<dbReference type="FunFam" id="2.60.40.10:FF:000041">
    <property type="entry name" value="ephrin type-A receptor 3"/>
    <property type="match status" value="1"/>
</dbReference>
<dbReference type="PROSITE" id="PS51550">
    <property type="entry name" value="EPH_LBD"/>
    <property type="match status" value="1"/>
</dbReference>
<keyword evidence="13" id="KW-0524">Neurogenesis</keyword>
<keyword evidence="12 26" id="KW-0067">ATP-binding</keyword>
<organism evidence="34 35">
    <name type="scientific">Anabas testudineus</name>
    <name type="common">Climbing perch</name>
    <name type="synonym">Anthias testudineus</name>
    <dbReference type="NCBI Taxonomy" id="64144"/>
    <lineage>
        <taxon>Eukaryota</taxon>
        <taxon>Metazoa</taxon>
        <taxon>Chordata</taxon>
        <taxon>Craniata</taxon>
        <taxon>Vertebrata</taxon>
        <taxon>Euteleostomi</taxon>
        <taxon>Actinopterygii</taxon>
        <taxon>Neopterygii</taxon>
        <taxon>Teleostei</taxon>
        <taxon>Neoteleostei</taxon>
        <taxon>Acanthomorphata</taxon>
        <taxon>Anabantaria</taxon>
        <taxon>Anabantiformes</taxon>
        <taxon>Anabantoidei</taxon>
        <taxon>Anabantidae</taxon>
        <taxon>Anabas</taxon>
    </lineage>
</organism>
<keyword evidence="7" id="KW-0808">Transferase</keyword>
<dbReference type="PRINTS" id="PR00109">
    <property type="entry name" value="TYRKINASE"/>
</dbReference>
<dbReference type="InterPro" id="IPR027936">
    <property type="entry name" value="Eph_TM"/>
</dbReference>
<dbReference type="Pfam" id="PF25599">
    <property type="entry name" value="Ephrin_CRD"/>
    <property type="match status" value="1"/>
</dbReference>
<keyword evidence="4" id="KW-0217">Developmental protein</keyword>
<dbReference type="SUPFAM" id="SSF49785">
    <property type="entry name" value="Galactose-binding domain-like"/>
    <property type="match status" value="1"/>
</dbReference>
<dbReference type="InterPro" id="IPR011009">
    <property type="entry name" value="Kinase-like_dom_sf"/>
</dbReference>
<evidence type="ECO:0000256" key="19">
    <source>
        <dbReference type="ARBA" id="ARBA00023180"/>
    </source>
</evidence>
<feature type="domain" description="Eph LBD" evidence="33">
    <location>
        <begin position="19"/>
        <end position="197"/>
    </location>
</feature>
<dbReference type="PIRSF" id="PIRSF000666">
    <property type="entry name" value="TyrPK_ephrin_receptor"/>
    <property type="match status" value="1"/>
</dbReference>
<dbReference type="Proteomes" id="UP000265040">
    <property type="component" value="Chromosome 4"/>
</dbReference>
<dbReference type="CDD" id="cd00063">
    <property type="entry name" value="FN3"/>
    <property type="match status" value="2"/>
</dbReference>
<keyword evidence="5" id="KW-1003">Cell membrane</keyword>
<keyword evidence="6" id="KW-0597">Phosphoprotein</keyword>
<evidence type="ECO:0000256" key="9">
    <source>
        <dbReference type="ARBA" id="ARBA00022737"/>
    </source>
</evidence>
<feature type="binding site" evidence="26">
    <location>
        <position position="672"/>
    </location>
    <ligand>
        <name>ATP</name>
        <dbReference type="ChEBI" id="CHEBI:30616"/>
    </ligand>
</feature>
<feature type="disulfide bond" evidence="27">
    <location>
        <begin position="96"/>
        <end position="106"/>
    </location>
</feature>
<evidence type="ECO:0000256" key="5">
    <source>
        <dbReference type="ARBA" id="ARBA00022475"/>
    </source>
</evidence>
<dbReference type="CDD" id="cd10478">
    <property type="entry name" value="EphR_LBD_B3"/>
    <property type="match status" value="1"/>
</dbReference>
<keyword evidence="8 28" id="KW-0812">Transmembrane</keyword>
<dbReference type="Pfam" id="PF00041">
    <property type="entry name" value="fn3"/>
    <property type="match status" value="2"/>
</dbReference>
<feature type="domain" description="Fibronectin type-III" evidence="32">
    <location>
        <begin position="430"/>
        <end position="529"/>
    </location>
</feature>
<gene>
    <name evidence="34" type="primary">EPHB3</name>
</gene>
<dbReference type="AlphaFoldDB" id="A0AAQ6II78"/>
<dbReference type="GeneTree" id="ENSGT00940000158024"/>
<feature type="domain" description="SAM" evidence="31">
    <location>
        <begin position="934"/>
        <end position="998"/>
    </location>
</feature>
<dbReference type="InterPro" id="IPR034245">
    <property type="entry name" value="EphB3_rcpt_lig-bd"/>
</dbReference>
<dbReference type="FunFam" id="2.60.120.260:FF:000004">
    <property type="entry name" value="Ephrin type-B receptor 2"/>
    <property type="match status" value="1"/>
</dbReference>
<keyword evidence="18" id="KW-0675">Receptor</keyword>
<dbReference type="PANTHER" id="PTHR46877:SF6">
    <property type="entry name" value="EPHRIN TYPE-B RECEPTOR 3"/>
    <property type="match status" value="1"/>
</dbReference>
<dbReference type="Ensembl" id="ENSATET00000078855.1">
    <property type="protein sequence ID" value="ENSATEP00000074476.1"/>
    <property type="gene ID" value="ENSATEG00000013183.3"/>
</dbReference>
<comment type="catalytic activity">
    <reaction evidence="23">
        <text>L-tyrosyl-[protein] + ATP = O-phospho-L-tyrosyl-[protein] + ADP + H(+)</text>
        <dbReference type="Rhea" id="RHEA:10596"/>
        <dbReference type="Rhea" id="RHEA-COMP:10136"/>
        <dbReference type="Rhea" id="RHEA-COMP:20101"/>
        <dbReference type="ChEBI" id="CHEBI:15378"/>
        <dbReference type="ChEBI" id="CHEBI:30616"/>
        <dbReference type="ChEBI" id="CHEBI:46858"/>
        <dbReference type="ChEBI" id="CHEBI:61978"/>
        <dbReference type="ChEBI" id="CHEBI:456216"/>
        <dbReference type="EC" id="2.7.10.1"/>
    </reaction>
</comment>
<evidence type="ECO:0000256" key="26">
    <source>
        <dbReference type="PIRSR" id="PIRSR000666-2"/>
    </source>
</evidence>
<dbReference type="Gene3D" id="1.10.510.10">
    <property type="entry name" value="Transferase(Phosphotransferase) domain 1"/>
    <property type="match status" value="1"/>
</dbReference>
<evidence type="ECO:0000256" key="16">
    <source>
        <dbReference type="ARBA" id="ARBA00023137"/>
    </source>
</evidence>
<dbReference type="SUPFAM" id="SSF49265">
    <property type="entry name" value="Fibronectin type III"/>
    <property type="match status" value="1"/>
</dbReference>
<dbReference type="SMART" id="SM01411">
    <property type="entry name" value="Ephrin_rec_like"/>
    <property type="match status" value="1"/>
</dbReference>
<comment type="function">
    <text evidence="24">Receptor tyrosine kinase which binds promiscuously transmembrane ephrin-B family ligands residing on adjacent cells, leading to contact-dependent bidirectional signaling into neighboring cells. The signaling pathway downstream of the receptor is referred to as forward signaling while the signaling pathway downstream of the ephrin ligand is referred to as reverse signaling. Together with its cognate ligand/functional ligand EFNB2 is involved in the regulation of cell adhesion and cell migration, and plays a central role in heart morphogenesis, angiogenesis and blood vessel remodeling and permeability. EPHB4-mediated forward signaling controls cellular repulsion and segregation from EFNB2-expressing cells. Involved in somitogenesis.</text>
</comment>
<dbReference type="PANTHER" id="PTHR46877">
    <property type="entry name" value="EPH RECEPTOR A5"/>
    <property type="match status" value="1"/>
</dbReference>
<accession>A0AAQ6II78</accession>
<dbReference type="FunFam" id="2.60.40.10:FF:000520">
    <property type="entry name" value="ephrin type-B receptor 3"/>
    <property type="match status" value="1"/>
</dbReference>
<dbReference type="SMART" id="SM00615">
    <property type="entry name" value="EPH_lbd"/>
    <property type="match status" value="1"/>
</dbReference>
<dbReference type="PROSITE" id="PS00790">
    <property type="entry name" value="RECEPTOR_TYR_KIN_V_1"/>
    <property type="match status" value="1"/>
</dbReference>
<evidence type="ECO:0000256" key="8">
    <source>
        <dbReference type="ARBA" id="ARBA00022692"/>
    </source>
</evidence>
<dbReference type="Gene3D" id="3.30.200.20">
    <property type="entry name" value="Phosphorylase Kinase, domain 1"/>
    <property type="match status" value="1"/>
</dbReference>
<evidence type="ECO:0000259" key="32">
    <source>
        <dbReference type="PROSITE" id="PS50853"/>
    </source>
</evidence>
<dbReference type="CDD" id="cd05065">
    <property type="entry name" value="PTKc_EphR_B"/>
    <property type="match status" value="1"/>
</dbReference>
<dbReference type="SUPFAM" id="SSF47769">
    <property type="entry name" value="SAM/Pointed domain"/>
    <property type="match status" value="1"/>
</dbReference>
<dbReference type="Gene3D" id="1.10.150.50">
    <property type="entry name" value="Transcription Factor, Ets-1"/>
    <property type="match status" value="1"/>
</dbReference>
<evidence type="ECO:0000256" key="3">
    <source>
        <dbReference type="ARBA" id="ARBA00011902"/>
    </source>
</evidence>
<dbReference type="InterPro" id="IPR050449">
    <property type="entry name" value="Ephrin_rcpt_TKs"/>
</dbReference>
<dbReference type="PROSITE" id="PS50105">
    <property type="entry name" value="SAM_DOMAIN"/>
    <property type="match status" value="1"/>
</dbReference>
<dbReference type="EC" id="2.7.10.1" evidence="3"/>
<proteinExistence type="predicted"/>
<dbReference type="InterPro" id="IPR001090">
    <property type="entry name" value="Ephrin_rcpt_lig-bd_dom"/>
</dbReference>
<evidence type="ECO:0000256" key="14">
    <source>
        <dbReference type="ARBA" id="ARBA00022989"/>
    </source>
</evidence>
<feature type="active site" description="Proton acceptor" evidence="25">
    <location>
        <position position="765"/>
    </location>
</feature>
<dbReference type="GO" id="GO:0030425">
    <property type="term" value="C:dendrite"/>
    <property type="evidence" value="ECO:0007669"/>
    <property type="project" value="UniProtKB-SubCell"/>
</dbReference>
<feature type="binding site" evidence="26">
    <location>
        <begin position="618"/>
        <end position="654"/>
    </location>
    <ligand>
        <name>ATP</name>
        <dbReference type="ChEBI" id="CHEBI:30616"/>
    </ligand>
</feature>
<dbReference type="Pfam" id="PF00536">
    <property type="entry name" value="SAM_1"/>
    <property type="match status" value="1"/>
</dbReference>
<keyword evidence="35" id="KW-1185">Reference proteome</keyword>
<keyword evidence="10 26" id="KW-0547">Nucleotide-binding</keyword>
<feature type="chain" id="PRO_5043994935" description="Ephrin type-B receptor 3" evidence="29">
    <location>
        <begin position="18"/>
        <end position="1007"/>
    </location>
</feature>
<dbReference type="InterPro" id="IPR013761">
    <property type="entry name" value="SAM/pointed_sf"/>
</dbReference>
<dbReference type="SUPFAM" id="SSF57184">
    <property type="entry name" value="Growth factor receptor domain"/>
    <property type="match status" value="1"/>
</dbReference>
<dbReference type="Gene3D" id="2.60.120.260">
    <property type="entry name" value="Galactose-binding domain-like"/>
    <property type="match status" value="1"/>
</dbReference>
<dbReference type="InterPro" id="IPR008979">
    <property type="entry name" value="Galactose-bd-like_sf"/>
</dbReference>
<dbReference type="InterPro" id="IPR020635">
    <property type="entry name" value="Tyr_kinase_cat_dom"/>
</dbReference>
<dbReference type="InterPro" id="IPR016257">
    <property type="entry name" value="Tyr_kinase_ephrin_rcpt"/>
</dbReference>
<dbReference type="GO" id="GO:0005524">
    <property type="term" value="F:ATP binding"/>
    <property type="evidence" value="ECO:0007669"/>
    <property type="project" value="UniProtKB-KW"/>
</dbReference>
<evidence type="ECO:0000256" key="20">
    <source>
        <dbReference type="ARBA" id="ARBA00023273"/>
    </source>
</evidence>
<keyword evidence="19" id="KW-0325">Glycoprotein</keyword>
<dbReference type="GO" id="GO:0005886">
    <property type="term" value="C:plasma membrane"/>
    <property type="evidence" value="ECO:0007669"/>
    <property type="project" value="UniProtKB-SubCell"/>
</dbReference>
<dbReference type="InterPro" id="IPR036116">
    <property type="entry name" value="FN3_sf"/>
</dbReference>
<evidence type="ECO:0000259" key="33">
    <source>
        <dbReference type="PROSITE" id="PS51550"/>
    </source>
</evidence>
<comment type="subcellular location">
    <subcellularLocation>
        <location evidence="1">Cell membrane</location>
        <topology evidence="1">Single-pass type I membrane protein</topology>
    </subcellularLocation>
    <subcellularLocation>
        <location evidence="2">Cell projection</location>
        <location evidence="2">Dendrite</location>
    </subcellularLocation>
</comment>
<dbReference type="GO" id="GO:0005005">
    <property type="term" value="F:transmembrane-ephrin receptor activity"/>
    <property type="evidence" value="ECO:0007669"/>
    <property type="project" value="TreeGrafter"/>
</dbReference>
<dbReference type="Pfam" id="PF01404">
    <property type="entry name" value="Ephrin_lbd"/>
    <property type="match status" value="1"/>
</dbReference>
<evidence type="ECO:0000256" key="17">
    <source>
        <dbReference type="ARBA" id="ARBA00023157"/>
    </source>
</evidence>
<dbReference type="InterPro" id="IPR001660">
    <property type="entry name" value="SAM"/>
</dbReference>
<evidence type="ECO:0000256" key="21">
    <source>
        <dbReference type="ARBA" id="ARBA00038546"/>
    </source>
</evidence>
<evidence type="ECO:0000256" key="4">
    <source>
        <dbReference type="ARBA" id="ARBA00022473"/>
    </source>
</evidence>
<dbReference type="SMART" id="SM00454">
    <property type="entry name" value="SAM"/>
    <property type="match status" value="1"/>
</dbReference>
<evidence type="ECO:0000256" key="12">
    <source>
        <dbReference type="ARBA" id="ARBA00022840"/>
    </source>
</evidence>
<dbReference type="Gene3D" id="2.10.50.10">
    <property type="entry name" value="Tumor Necrosis Factor Receptor, subunit A, domain 2"/>
    <property type="match status" value="1"/>
</dbReference>
<reference evidence="34" key="3">
    <citation type="submission" date="2025-09" db="UniProtKB">
        <authorList>
            <consortium name="Ensembl"/>
        </authorList>
    </citation>
    <scope>IDENTIFICATION</scope>
</reference>
<feature type="transmembrane region" description="Helical" evidence="28">
    <location>
        <begin position="538"/>
        <end position="561"/>
    </location>
</feature>
<dbReference type="InterPro" id="IPR013783">
    <property type="entry name" value="Ig-like_fold"/>
</dbReference>
<evidence type="ECO:0000313" key="35">
    <source>
        <dbReference type="Proteomes" id="UP000265040"/>
    </source>
</evidence>
<evidence type="ECO:0000256" key="7">
    <source>
        <dbReference type="ARBA" id="ARBA00022679"/>
    </source>
</evidence>
<reference evidence="34" key="2">
    <citation type="submission" date="2025-08" db="UniProtKB">
        <authorList>
            <consortium name="Ensembl"/>
        </authorList>
    </citation>
    <scope>IDENTIFICATION</scope>
</reference>
<dbReference type="InterPro" id="IPR009030">
    <property type="entry name" value="Growth_fac_rcpt_cys_sf"/>
</dbReference>
<dbReference type="FunFam" id="2.10.50.10:FF:000001">
    <property type="entry name" value="Ephrin type-A receptor 5"/>
    <property type="match status" value="1"/>
</dbReference>
<dbReference type="Pfam" id="PF07714">
    <property type="entry name" value="PK_Tyr_Ser-Thr"/>
    <property type="match status" value="1"/>
</dbReference>
<keyword evidence="29" id="KW-0732">Signal</keyword>
<dbReference type="InterPro" id="IPR001245">
    <property type="entry name" value="Ser-Thr/Tyr_kinase_cat_dom"/>
</dbReference>
<dbReference type="PROSITE" id="PS50853">
    <property type="entry name" value="FN3"/>
    <property type="match status" value="2"/>
</dbReference>
<dbReference type="PRINTS" id="PR00014">
    <property type="entry name" value="FNTYPEIII"/>
</dbReference>
<protein>
    <recommendedName>
        <fullName evidence="22">Ephrin type-B receptor 3</fullName>
        <ecNumber evidence="3">2.7.10.1</ecNumber>
    </recommendedName>
</protein>
<dbReference type="InterPro" id="IPR008266">
    <property type="entry name" value="Tyr_kinase_AS"/>
</dbReference>
<evidence type="ECO:0000256" key="24">
    <source>
        <dbReference type="ARBA" id="ARBA00055965"/>
    </source>
</evidence>
<feature type="domain" description="Fibronectin type-III" evidence="32">
    <location>
        <begin position="319"/>
        <end position="429"/>
    </location>
</feature>
<dbReference type="InterPro" id="IPR000719">
    <property type="entry name" value="Prot_kinase_dom"/>
</dbReference>
<dbReference type="Pfam" id="PF14575">
    <property type="entry name" value="EphA2_TM"/>
    <property type="match status" value="1"/>
</dbReference>
<evidence type="ECO:0000256" key="27">
    <source>
        <dbReference type="PIRSR" id="PIRSR000666-3"/>
    </source>
</evidence>
<reference evidence="34 35" key="1">
    <citation type="submission" date="2021-04" db="EMBL/GenBank/DDBJ databases">
        <authorList>
            <consortium name="Wellcome Sanger Institute Data Sharing"/>
        </authorList>
    </citation>
    <scope>NUCLEOTIDE SEQUENCE [LARGE SCALE GENOMIC DNA]</scope>
</reference>
<keyword evidence="9" id="KW-0677">Repeat</keyword>
<evidence type="ECO:0000256" key="23">
    <source>
        <dbReference type="ARBA" id="ARBA00051243"/>
    </source>
</evidence>
<evidence type="ECO:0000256" key="10">
    <source>
        <dbReference type="ARBA" id="ARBA00022741"/>
    </source>
</evidence>
<dbReference type="PROSITE" id="PS50011">
    <property type="entry name" value="PROTEIN_KINASE_DOM"/>
    <property type="match status" value="1"/>
</dbReference>
<evidence type="ECO:0000256" key="15">
    <source>
        <dbReference type="ARBA" id="ARBA00023136"/>
    </source>
</evidence>
<evidence type="ECO:0000256" key="28">
    <source>
        <dbReference type="SAM" id="Phobius"/>
    </source>
</evidence>
<keyword evidence="20" id="KW-0966">Cell projection</keyword>
<evidence type="ECO:0000256" key="18">
    <source>
        <dbReference type="ARBA" id="ARBA00023170"/>
    </source>
</evidence>
<evidence type="ECO:0000256" key="2">
    <source>
        <dbReference type="ARBA" id="ARBA00004279"/>
    </source>
</evidence>
<feature type="disulfide bond" evidence="27">
    <location>
        <begin position="61"/>
        <end position="179"/>
    </location>
</feature>